<keyword evidence="4" id="KW-1185">Reference proteome</keyword>
<name>A0ABW8JZF6_9GAMM</name>
<evidence type="ECO:0000256" key="1">
    <source>
        <dbReference type="SAM" id="MobiDB-lite"/>
    </source>
</evidence>
<feature type="region of interest" description="Disordered" evidence="1">
    <location>
        <begin position="25"/>
        <end position="117"/>
    </location>
</feature>
<organism evidence="3 4">
    <name type="scientific">Dyella ginsengisoli</name>
    <dbReference type="NCBI Taxonomy" id="363848"/>
    <lineage>
        <taxon>Bacteria</taxon>
        <taxon>Pseudomonadati</taxon>
        <taxon>Pseudomonadota</taxon>
        <taxon>Gammaproteobacteria</taxon>
        <taxon>Lysobacterales</taxon>
        <taxon>Rhodanobacteraceae</taxon>
        <taxon>Dyella</taxon>
    </lineage>
</organism>
<keyword evidence="2" id="KW-0732">Signal</keyword>
<gene>
    <name evidence="3" type="ORF">ISP17_14405</name>
</gene>
<evidence type="ECO:0000256" key="2">
    <source>
        <dbReference type="SAM" id="SignalP"/>
    </source>
</evidence>
<evidence type="ECO:0000313" key="3">
    <source>
        <dbReference type="EMBL" id="MFK2905152.1"/>
    </source>
</evidence>
<dbReference type="RefSeq" id="WP_404634384.1">
    <property type="nucleotide sequence ID" value="NZ_JADIKM010000004.1"/>
</dbReference>
<dbReference type="Proteomes" id="UP001620460">
    <property type="component" value="Unassembled WGS sequence"/>
</dbReference>
<feature type="compositionally biased region" description="Basic and acidic residues" evidence="1">
    <location>
        <begin position="82"/>
        <end position="107"/>
    </location>
</feature>
<evidence type="ECO:0008006" key="5">
    <source>
        <dbReference type="Google" id="ProtNLM"/>
    </source>
</evidence>
<protein>
    <recommendedName>
        <fullName evidence="5">DUF4148 domain-containing protein</fullName>
    </recommendedName>
</protein>
<reference evidence="3 4" key="1">
    <citation type="submission" date="2020-10" db="EMBL/GenBank/DDBJ databases">
        <title>Phylogeny of dyella-like bacteria.</title>
        <authorList>
            <person name="Fu J."/>
        </authorList>
    </citation>
    <scope>NUCLEOTIDE SEQUENCE [LARGE SCALE GENOMIC DNA]</scope>
    <source>
        <strain evidence="3 4">Gsoil3046</strain>
    </source>
</reference>
<dbReference type="EMBL" id="JADIKM010000004">
    <property type="protein sequence ID" value="MFK2905152.1"/>
    <property type="molecule type" value="Genomic_DNA"/>
</dbReference>
<proteinExistence type="predicted"/>
<feature type="signal peptide" evidence="2">
    <location>
        <begin position="1"/>
        <end position="21"/>
    </location>
</feature>
<comment type="caution">
    <text evidence="3">The sequence shown here is derived from an EMBL/GenBank/DDBJ whole genome shotgun (WGS) entry which is preliminary data.</text>
</comment>
<feature type="chain" id="PRO_5046482741" description="DUF4148 domain-containing protein" evidence="2">
    <location>
        <begin position="22"/>
        <end position="117"/>
    </location>
</feature>
<evidence type="ECO:0000313" key="4">
    <source>
        <dbReference type="Proteomes" id="UP001620460"/>
    </source>
</evidence>
<accession>A0ABW8JZF6</accession>
<feature type="compositionally biased region" description="Basic and acidic residues" evidence="1">
    <location>
        <begin position="38"/>
        <end position="55"/>
    </location>
</feature>
<feature type="compositionally biased region" description="Basic residues" evidence="1">
    <location>
        <begin position="108"/>
        <end position="117"/>
    </location>
</feature>
<sequence length="117" mass="12994">MTLNRTLRHSLIALFATGALAAATGAAAQATPVPHHPRVNEVNKRVDNQQQRIDKGVANGTITPKQAARDEKHDANIAQRASADEARHNGHLTKKETAHLNRAENRNSRHIRKQRRH</sequence>